<feature type="transmembrane region" description="Helical" evidence="2">
    <location>
        <begin position="141"/>
        <end position="159"/>
    </location>
</feature>
<feature type="region of interest" description="Disordered" evidence="1">
    <location>
        <begin position="116"/>
        <end position="135"/>
    </location>
</feature>
<keyword evidence="2" id="KW-1133">Transmembrane helix</keyword>
<comment type="caution">
    <text evidence="3">The sequence shown here is derived from an EMBL/GenBank/DDBJ whole genome shotgun (WGS) entry which is preliminary data.</text>
</comment>
<keyword evidence="2" id="KW-0812">Transmembrane</keyword>
<keyword evidence="4" id="KW-1185">Reference proteome</keyword>
<dbReference type="Proteomes" id="UP000799776">
    <property type="component" value="Unassembled WGS sequence"/>
</dbReference>
<keyword evidence="2" id="KW-0472">Membrane</keyword>
<evidence type="ECO:0000256" key="2">
    <source>
        <dbReference type="SAM" id="Phobius"/>
    </source>
</evidence>
<accession>A0A9P4M031</accession>
<name>A0A9P4M031_9PEZI</name>
<evidence type="ECO:0000313" key="4">
    <source>
        <dbReference type="Proteomes" id="UP000799776"/>
    </source>
</evidence>
<organism evidence="3 4">
    <name type="scientific">Saccharata proteae CBS 121410</name>
    <dbReference type="NCBI Taxonomy" id="1314787"/>
    <lineage>
        <taxon>Eukaryota</taxon>
        <taxon>Fungi</taxon>
        <taxon>Dikarya</taxon>
        <taxon>Ascomycota</taxon>
        <taxon>Pezizomycotina</taxon>
        <taxon>Dothideomycetes</taxon>
        <taxon>Dothideomycetes incertae sedis</taxon>
        <taxon>Botryosphaeriales</taxon>
        <taxon>Saccharataceae</taxon>
        <taxon>Saccharata</taxon>
    </lineage>
</organism>
<dbReference type="AlphaFoldDB" id="A0A9P4M031"/>
<sequence>MDAPEHYTPFFGPILHYGTMDSAPEHSAPGYGIRAQETPTGVQHHSAYNVDSSCDYQDPLDEKYPSHPEPDDTVIHDDRSRFARFKESVYHDFFALNKRGAQNAARDVEQGLATAPAGSALASGRDAEGYQEPQKQRGTPVAFLVAWAIVWALIVYFLGDPWAFQRPPESGWGMG</sequence>
<evidence type="ECO:0000313" key="3">
    <source>
        <dbReference type="EMBL" id="KAF2087493.1"/>
    </source>
</evidence>
<protein>
    <submittedName>
        <fullName evidence="3">Uncharacterized protein</fullName>
    </submittedName>
</protein>
<gene>
    <name evidence="3" type="ORF">K490DRAFT_57096</name>
</gene>
<reference evidence="3" key="1">
    <citation type="journal article" date="2020" name="Stud. Mycol.">
        <title>101 Dothideomycetes genomes: a test case for predicting lifestyles and emergence of pathogens.</title>
        <authorList>
            <person name="Haridas S."/>
            <person name="Albert R."/>
            <person name="Binder M."/>
            <person name="Bloem J."/>
            <person name="Labutti K."/>
            <person name="Salamov A."/>
            <person name="Andreopoulos B."/>
            <person name="Baker S."/>
            <person name="Barry K."/>
            <person name="Bills G."/>
            <person name="Bluhm B."/>
            <person name="Cannon C."/>
            <person name="Castanera R."/>
            <person name="Culley D."/>
            <person name="Daum C."/>
            <person name="Ezra D."/>
            <person name="Gonzalez J."/>
            <person name="Henrissat B."/>
            <person name="Kuo A."/>
            <person name="Liang C."/>
            <person name="Lipzen A."/>
            <person name="Lutzoni F."/>
            <person name="Magnuson J."/>
            <person name="Mondo S."/>
            <person name="Nolan M."/>
            <person name="Ohm R."/>
            <person name="Pangilinan J."/>
            <person name="Park H.-J."/>
            <person name="Ramirez L."/>
            <person name="Alfaro M."/>
            <person name="Sun H."/>
            <person name="Tritt A."/>
            <person name="Yoshinaga Y."/>
            <person name="Zwiers L.-H."/>
            <person name="Turgeon B."/>
            <person name="Goodwin S."/>
            <person name="Spatafora J."/>
            <person name="Crous P."/>
            <person name="Grigoriev I."/>
        </authorList>
    </citation>
    <scope>NUCLEOTIDE SEQUENCE</scope>
    <source>
        <strain evidence="3">CBS 121410</strain>
    </source>
</reference>
<dbReference type="EMBL" id="ML978720">
    <property type="protein sequence ID" value="KAF2087493.1"/>
    <property type="molecule type" value="Genomic_DNA"/>
</dbReference>
<evidence type="ECO:0000256" key="1">
    <source>
        <dbReference type="SAM" id="MobiDB-lite"/>
    </source>
</evidence>
<proteinExistence type="predicted"/>